<feature type="domain" description="HTH cro/C1-type" evidence="1">
    <location>
        <begin position="6"/>
        <end position="60"/>
    </location>
</feature>
<dbReference type="PROSITE" id="PS50943">
    <property type="entry name" value="HTH_CROC1"/>
    <property type="match status" value="1"/>
</dbReference>
<dbReference type="InterPro" id="IPR001387">
    <property type="entry name" value="Cro/C1-type_HTH"/>
</dbReference>
<dbReference type="CDD" id="cd00093">
    <property type="entry name" value="HTH_XRE"/>
    <property type="match status" value="1"/>
</dbReference>
<organism evidence="2 3">
    <name type="scientific">Flagellimonas aurea</name>
    <dbReference type="NCBI Taxonomy" id="2915619"/>
    <lineage>
        <taxon>Bacteria</taxon>
        <taxon>Pseudomonadati</taxon>
        <taxon>Bacteroidota</taxon>
        <taxon>Flavobacteriia</taxon>
        <taxon>Flavobacteriales</taxon>
        <taxon>Flavobacteriaceae</taxon>
        <taxon>Flagellimonas</taxon>
    </lineage>
</organism>
<dbReference type="SUPFAM" id="SSF47413">
    <property type="entry name" value="lambda repressor-like DNA-binding domains"/>
    <property type="match status" value="1"/>
</dbReference>
<sequence length="99" mass="11419">MIGKHIRTLREGKGMLLRELAAILNIDAAMLSKMERGKRPFREEDLDILSNALNENKEELYTKWLADKALRATNDEKFQSKALQLALTICNNDKLNYLK</sequence>
<reference evidence="2 3" key="1">
    <citation type="submission" date="2021-03" db="EMBL/GenBank/DDBJ databases">
        <title>Muricauda lutimaris sp. nov. and Muricauda ruestringensis sp. nov, two marine members of the Flavobacteriaceae isolated from deep sea sediments of Western Pacific.</title>
        <authorList>
            <person name="Zhao S."/>
            <person name="Liu R."/>
        </authorList>
    </citation>
    <scope>NUCLEOTIDE SEQUENCE [LARGE SCALE GENOMIC DNA]</scope>
    <source>
        <strain evidence="2 3">BC31-1-A7</strain>
    </source>
</reference>
<name>A0ABS3G9C7_9FLAO</name>
<protein>
    <submittedName>
        <fullName evidence="2">Helix-turn-helix transcriptional regulator</fullName>
    </submittedName>
</protein>
<comment type="caution">
    <text evidence="2">The sequence shown here is derived from an EMBL/GenBank/DDBJ whole genome shotgun (WGS) entry which is preliminary data.</text>
</comment>
<keyword evidence="3" id="KW-1185">Reference proteome</keyword>
<evidence type="ECO:0000259" key="1">
    <source>
        <dbReference type="PROSITE" id="PS50943"/>
    </source>
</evidence>
<dbReference type="Proteomes" id="UP000664044">
    <property type="component" value="Unassembled WGS sequence"/>
</dbReference>
<dbReference type="EMBL" id="JAFLNL010000015">
    <property type="protein sequence ID" value="MBO0356025.1"/>
    <property type="molecule type" value="Genomic_DNA"/>
</dbReference>
<evidence type="ECO:0000313" key="2">
    <source>
        <dbReference type="EMBL" id="MBO0356025.1"/>
    </source>
</evidence>
<dbReference type="SMART" id="SM00530">
    <property type="entry name" value="HTH_XRE"/>
    <property type="match status" value="1"/>
</dbReference>
<gene>
    <name evidence="2" type="ORF">J0656_18550</name>
</gene>
<accession>A0ABS3G9C7</accession>
<proteinExistence type="predicted"/>
<dbReference type="Pfam" id="PF01381">
    <property type="entry name" value="HTH_3"/>
    <property type="match status" value="1"/>
</dbReference>
<dbReference type="InterPro" id="IPR010982">
    <property type="entry name" value="Lambda_DNA-bd_dom_sf"/>
</dbReference>
<evidence type="ECO:0000313" key="3">
    <source>
        <dbReference type="Proteomes" id="UP000664044"/>
    </source>
</evidence>
<dbReference type="Gene3D" id="1.10.260.40">
    <property type="entry name" value="lambda repressor-like DNA-binding domains"/>
    <property type="match status" value="1"/>
</dbReference>